<evidence type="ECO:0000256" key="5">
    <source>
        <dbReference type="ARBA" id="ARBA00023239"/>
    </source>
</evidence>
<dbReference type="EMBL" id="PVNL01000029">
    <property type="protein sequence ID" value="PRQ09315.1"/>
    <property type="molecule type" value="Genomic_DNA"/>
</dbReference>
<sequence>MIVRRLNELPEDRVVSGETWISRRLLLRDEGMGFSLHDTLIKAGTRTEMRYANHLESVYCIEGEGTVTVVGSGEVIDIEPGTVYALDQHDEHVLEARTQLRMVCVFNPPLAGPEVHDATGAYPLID</sequence>
<evidence type="ECO:0000256" key="4">
    <source>
        <dbReference type="ARBA" id="ARBA00019707"/>
    </source>
</evidence>
<evidence type="ECO:0000256" key="8">
    <source>
        <dbReference type="HAMAP-Rule" id="MF_01255"/>
    </source>
</evidence>
<comment type="similarity">
    <text evidence="2 8">Belongs to the ectoine synthase family.</text>
</comment>
<dbReference type="SUPFAM" id="SSF51182">
    <property type="entry name" value="RmlC-like cupins"/>
    <property type="match status" value="1"/>
</dbReference>
<dbReference type="InterPro" id="IPR010462">
    <property type="entry name" value="Ectoine_synth"/>
</dbReference>
<evidence type="ECO:0000313" key="10">
    <source>
        <dbReference type="EMBL" id="PRQ09315.1"/>
    </source>
</evidence>
<comment type="function">
    <text evidence="8">Catalyzes the circularization of gamma-N-acetyl-alpha,gamma-diaminobutyric acid (ADABA) to ectoine (1,4,5,6-tetrahydro-2-methyl-4-pyrimidine carboxylic acid), which is an excellent osmoprotectant.</text>
</comment>
<organism evidence="9">
    <name type="scientific">Enhygromyxa salina</name>
    <dbReference type="NCBI Taxonomy" id="215803"/>
    <lineage>
        <taxon>Bacteria</taxon>
        <taxon>Pseudomonadati</taxon>
        <taxon>Myxococcota</taxon>
        <taxon>Polyangia</taxon>
        <taxon>Nannocystales</taxon>
        <taxon>Nannocystaceae</taxon>
        <taxon>Enhygromyxa</taxon>
    </lineage>
</organism>
<proteinExistence type="inferred from homology"/>
<reference evidence="10 11" key="2">
    <citation type="submission" date="2018-03" db="EMBL/GenBank/DDBJ databases">
        <title>Draft Genome Sequences of the Obligatory Marine Myxobacteria Enhygromyxa salina SWB007.</title>
        <authorList>
            <person name="Poehlein A."/>
            <person name="Moghaddam J.A."/>
            <person name="Harms H."/>
            <person name="Alanjari M."/>
            <person name="Koenig G.M."/>
            <person name="Daniel R."/>
            <person name="Schaeberle T.F."/>
        </authorList>
    </citation>
    <scope>NUCLEOTIDE SEQUENCE [LARGE SCALE GENOMIC DNA]</scope>
    <source>
        <strain evidence="10 11">SWB007</strain>
    </source>
</reference>
<keyword evidence="5 8" id="KW-0456">Lyase</keyword>
<dbReference type="EMBL" id="KU237243">
    <property type="protein sequence ID" value="AMH38937.1"/>
    <property type="molecule type" value="Genomic_DNA"/>
</dbReference>
<dbReference type="PANTHER" id="PTHR39289:SF1">
    <property type="entry name" value="L-ECTOINE SYNTHASE"/>
    <property type="match status" value="1"/>
</dbReference>
<dbReference type="AlphaFoldDB" id="A0A120MFL6"/>
<dbReference type="Pfam" id="PF06339">
    <property type="entry name" value="Ectoine_synth"/>
    <property type="match status" value="1"/>
</dbReference>
<protein>
    <recommendedName>
        <fullName evidence="4 8">L-ectoine synthase</fullName>
        <ecNumber evidence="3 8">4.2.1.108</ecNumber>
    </recommendedName>
    <alternativeName>
        <fullName evidence="6 8">N-acetyldiaminobutyrate dehydratase</fullName>
    </alternativeName>
</protein>
<dbReference type="EC" id="4.2.1.108" evidence="3 8"/>
<dbReference type="UniPathway" id="UPA00067">
    <property type="reaction ID" value="UER00123"/>
</dbReference>
<accession>A0A120MFL6</accession>
<evidence type="ECO:0000313" key="9">
    <source>
        <dbReference type="EMBL" id="AMH38937.1"/>
    </source>
</evidence>
<gene>
    <name evidence="8 9" type="primary">ectC</name>
    <name evidence="10" type="ORF">ENSA7_10070</name>
</gene>
<dbReference type="GO" id="GO:0019491">
    <property type="term" value="P:ectoine biosynthetic process"/>
    <property type="evidence" value="ECO:0007669"/>
    <property type="project" value="UniProtKB-UniRule"/>
</dbReference>
<dbReference type="Proteomes" id="UP000238823">
    <property type="component" value="Unassembled WGS sequence"/>
</dbReference>
<dbReference type="CDD" id="cd06978">
    <property type="entry name" value="cupin_EctC"/>
    <property type="match status" value="1"/>
</dbReference>
<evidence type="ECO:0000256" key="7">
    <source>
        <dbReference type="ARBA" id="ARBA00048714"/>
    </source>
</evidence>
<evidence type="ECO:0000313" key="11">
    <source>
        <dbReference type="Proteomes" id="UP000238823"/>
    </source>
</evidence>
<dbReference type="NCBIfam" id="NF009806">
    <property type="entry name" value="PRK13290.1"/>
    <property type="match status" value="1"/>
</dbReference>
<evidence type="ECO:0000256" key="2">
    <source>
        <dbReference type="ARBA" id="ARBA00009637"/>
    </source>
</evidence>
<name>A0A120MFL6_9BACT</name>
<comment type="catalytic activity">
    <reaction evidence="7 8">
        <text>(2S)-4-acetamido-2-aminobutanoate = L-ectoine + H2O</text>
        <dbReference type="Rhea" id="RHEA:17281"/>
        <dbReference type="ChEBI" id="CHEBI:15377"/>
        <dbReference type="ChEBI" id="CHEBI:58515"/>
        <dbReference type="ChEBI" id="CHEBI:58929"/>
        <dbReference type="EC" id="4.2.1.108"/>
    </reaction>
</comment>
<dbReference type="PANTHER" id="PTHR39289">
    <property type="match status" value="1"/>
</dbReference>
<evidence type="ECO:0000256" key="3">
    <source>
        <dbReference type="ARBA" id="ARBA00013192"/>
    </source>
</evidence>
<dbReference type="Gene3D" id="2.60.120.10">
    <property type="entry name" value="Jelly Rolls"/>
    <property type="match status" value="1"/>
</dbReference>
<comment type="pathway">
    <text evidence="1 8">Amine and polyamine biosynthesis; ectoine biosynthesis; L-ectoine from L-aspartate 4-semialdehyde: step 3/3.</text>
</comment>
<dbReference type="InterPro" id="IPR011051">
    <property type="entry name" value="RmlC_Cupin_sf"/>
</dbReference>
<reference evidence="9" key="1">
    <citation type="journal article" date="2016" name="Microbiology (Mosc.)">
        <title>Different strategies of osmoadaptation in the closely related marine myxobacteria Enhygromyxa salina SWB007 and Plesiocystis pacifica SIR-1.</title>
        <authorList>
            <person name="Amiri Moghaddam J."/>
            <person name="Boehringer N."/>
            <person name="Burdziak A."/>
            <person name="Kunte H.J."/>
            <person name="Galinski E.A."/>
            <person name="Schaberle T.F."/>
        </authorList>
    </citation>
    <scope>NUCLEOTIDE SEQUENCE</scope>
    <source>
        <strain evidence="9">SWB007</strain>
    </source>
</reference>
<dbReference type="OrthoDB" id="9801830at2"/>
<dbReference type="RefSeq" id="WP_106088059.1">
    <property type="nucleotide sequence ID" value="NZ_PVNL01000029.1"/>
</dbReference>
<evidence type="ECO:0000256" key="1">
    <source>
        <dbReference type="ARBA" id="ARBA00005181"/>
    </source>
</evidence>
<dbReference type="GO" id="GO:0033990">
    <property type="term" value="F:ectoine synthase activity"/>
    <property type="evidence" value="ECO:0007669"/>
    <property type="project" value="UniProtKB-EC"/>
</dbReference>
<dbReference type="HAMAP" id="MF_01255">
    <property type="entry name" value="Ectoine_synth"/>
    <property type="match status" value="1"/>
</dbReference>
<evidence type="ECO:0000256" key="6">
    <source>
        <dbReference type="ARBA" id="ARBA00033271"/>
    </source>
</evidence>
<dbReference type="InterPro" id="IPR014710">
    <property type="entry name" value="RmlC-like_jellyroll"/>
</dbReference>